<keyword evidence="7" id="KW-0677">Repeat</keyword>
<evidence type="ECO:0000313" key="19">
    <source>
        <dbReference type="EMBL" id="LAC20109.1"/>
    </source>
</evidence>
<dbReference type="InterPro" id="IPR002909">
    <property type="entry name" value="IPT_dom"/>
</dbReference>
<feature type="transmembrane region" description="Helical" evidence="17">
    <location>
        <begin position="1324"/>
        <end position="1346"/>
    </location>
</feature>
<dbReference type="InterPro" id="IPR014756">
    <property type="entry name" value="Ig_E-set"/>
</dbReference>
<evidence type="ECO:0000256" key="16">
    <source>
        <dbReference type="SAM" id="MobiDB-lite"/>
    </source>
</evidence>
<evidence type="ECO:0000256" key="15">
    <source>
        <dbReference type="SAM" id="Coils"/>
    </source>
</evidence>
<dbReference type="GO" id="GO:0017154">
    <property type="term" value="F:semaphorin receptor activity"/>
    <property type="evidence" value="ECO:0007669"/>
    <property type="project" value="InterPro"/>
</dbReference>
<keyword evidence="6" id="KW-0732">Signal</keyword>
<dbReference type="InterPro" id="IPR041362">
    <property type="entry name" value="TIG2_plexin"/>
</dbReference>
<dbReference type="FunFam" id="1.10.506.10:FF:000005">
    <property type="entry name" value="Plexin A1"/>
    <property type="match status" value="1"/>
</dbReference>
<dbReference type="GO" id="GO:0120025">
    <property type="term" value="C:plasma membrane bounded cell projection"/>
    <property type="evidence" value="ECO:0007669"/>
    <property type="project" value="UniProtKB-ARBA"/>
</dbReference>
<dbReference type="FunFam" id="2.60.40.10:FF:001407">
    <property type="entry name" value="Plexin A, isoform B"/>
    <property type="match status" value="1"/>
</dbReference>
<feature type="transmembrane region" description="Helical" evidence="17">
    <location>
        <begin position="1438"/>
        <end position="1456"/>
    </location>
</feature>
<dbReference type="Gene3D" id="1.10.506.10">
    <property type="entry name" value="GTPase Activation - p120gap, domain 1"/>
    <property type="match status" value="2"/>
</dbReference>
<evidence type="ECO:0000256" key="7">
    <source>
        <dbReference type="ARBA" id="ARBA00022737"/>
    </source>
</evidence>
<evidence type="ECO:0000256" key="9">
    <source>
        <dbReference type="ARBA" id="ARBA00022989"/>
    </source>
</evidence>
<dbReference type="PANTHER" id="PTHR22625:SF70">
    <property type="entry name" value="PLEXIN A, ISOFORM A"/>
    <property type="match status" value="1"/>
</dbReference>
<dbReference type="Pfam" id="PF20170">
    <property type="entry name" value="Plexin_RBD"/>
    <property type="match status" value="1"/>
</dbReference>
<dbReference type="Gene3D" id="2.130.10.10">
    <property type="entry name" value="YVTN repeat-like/Quinoprotein amine dehydrogenase"/>
    <property type="match status" value="1"/>
</dbReference>
<dbReference type="FunFam" id="1.10.506.10:FF:000027">
    <property type="entry name" value="Plexin A, isoform B"/>
    <property type="match status" value="1"/>
</dbReference>
<dbReference type="Pfam" id="PF24479">
    <property type="entry name" value="PSI_PlexinA-B"/>
    <property type="match status" value="1"/>
</dbReference>
<dbReference type="EMBL" id="IACT01000723">
    <property type="protein sequence ID" value="LAC20109.1"/>
    <property type="molecule type" value="mRNA"/>
</dbReference>
<feature type="coiled-coil region" evidence="15">
    <location>
        <begin position="1357"/>
        <end position="1392"/>
    </location>
</feature>
<dbReference type="InterPro" id="IPR013783">
    <property type="entry name" value="Ig-like_fold"/>
</dbReference>
<dbReference type="InterPro" id="IPR041019">
    <property type="entry name" value="TIG1_plexin"/>
</dbReference>
<accession>A0A6A7FPH5</accession>
<evidence type="ECO:0000256" key="5">
    <source>
        <dbReference type="ARBA" id="ARBA00022692"/>
    </source>
</evidence>
<dbReference type="CDD" id="cd11236">
    <property type="entry name" value="Sema_plexin_like"/>
    <property type="match status" value="1"/>
</dbReference>
<dbReference type="Pfam" id="PF01833">
    <property type="entry name" value="TIG"/>
    <property type="match status" value="3"/>
</dbReference>
<dbReference type="InterPro" id="IPR036352">
    <property type="entry name" value="Semap_dom_sf"/>
</dbReference>
<dbReference type="InterPro" id="IPR008936">
    <property type="entry name" value="Rho_GTPase_activation_prot"/>
</dbReference>
<keyword evidence="15" id="KW-0175">Coiled coil</keyword>
<evidence type="ECO:0000256" key="12">
    <source>
        <dbReference type="ARBA" id="ARBA00023170"/>
    </source>
</evidence>
<comment type="subcellular location">
    <subcellularLocation>
        <location evidence="1">Cell membrane</location>
        <topology evidence="1">Single-pass type I membrane protein</topology>
    </subcellularLocation>
</comment>
<dbReference type="InterPro" id="IPR016201">
    <property type="entry name" value="PSI"/>
</dbReference>
<evidence type="ECO:0000256" key="2">
    <source>
        <dbReference type="ARBA" id="ARBA00010297"/>
    </source>
</evidence>
<sequence>MRGREKVVGLVPPTHIAAGGGGGGSSSSNNDNKLHKCHISVAAFAGTKTTTQTSSYRTVSNRWMLVAVLGILIAASLALAKVSIMTTDADHDSLFVVNRFIDEPWQAFEHIAVDKSTGTVYAAGVNRLYQLDPDLNLLQTVITGPINDSIECSASGCRGEAIASMKITDNINKVLLLDYLRARVIVCGTVRQGSCQVRDLSNITTLTRNVSEPIVANNATTSTVAFIAPGPPKFPVSHVLYIGVTYTGKKAGYRDEVPAVASRSLEDDRFFEIAVTDVTTSTRMLVNSLARIRYPITYVHGFGSGKFSYFLTRQRKNNQNDSPFISKLVRVCQNDVSYYSYAEVPLECRDSSGKQYNLVQAAYVGKAGNELSSQLGIQIKDDVLFAVFSPSDTRDGEGSPLPSSSESALCVYSIKSIQTKFIYNIQECFKGKGHRGLDFISPSHKCIETRIFDLNEDFCGMDVNTPLGGEQPIEVVALLTFPVRLTAVAITSTETYTVVYLGTANGHLKKVVVGDQNNALEYGDITVDEGSSVRQDMLFDKEGDHLYVVTGNKISKVKAQECSIYKGCDQCLGARDPYCGWCSLENKCSLRRDCRDATQDPQHWVSYKTGRCTTITNVAPDKLQRTTARTLTLMIENLPSVDGSLECVFRAMGKVLSTPAKRTAQGVHCTTPRNDMLPDIPQNEHHFTAALWVRKKDGPEFVSTNFTFFDCNTYSSCTECVSSAFPCDWCVDGHRCTHDSAENCRNDVLVNGVKRVGPSIRSGPTFCPRITIVESQEILVSSGTEKSIKVKVDNIAQFITQTRFVCQFNIEGRVTSVNAQLLSDTIYCDEMEFAYTTPSPSTNASFAVIWGGSKPLDNPDDIHVLVYQCQLMANNCGKCLSLPERYQCGWCQSSGRCQVVDKCGVGSVGSAWLERDKTCPNINITSFHPQSGPWEGGTNVTIHGINLGKHIDDIYGGITVAGIACQPFKETYVPTEQVTCVVDSPGINDFKEGPIVVKVADEFRGESIAKYRFVNPQIMGVTPTKGPMSGGTRVYIRGKHMDAGSHITATIGELPCKILETNNSVATCLTSMSPILKNNSKVEMHFDHGERELVSPHFRYVLDPNITTVKSGRAGQSGLRNGPRGIPKGGITITVDGHGFSVIIAPKIYAEYNDEEFSGSCVVLNDTRMECKTPVIRKVNSADLDPESGMKLDYGFIMDNVVSVRNLAERLQPFRLFPNPVYHPFEDNEIKQYKSDYLTINGENLDRASQELDVIVRIGSEFCNVTSLSRSQLTCRPPPDQPLPLDKNNDLPLVVVSIGDSLEYAIGYLQYAGLSDGGTLSKQVIISLSVGAALLILILVVCLIVYRRKSNQNSRVLKSMQEQMDVLELRVAAECKEAFAELQTEMTDLTSDLIGAGGIPFLEYRFYTMKILFPNMDETSVLQMDRPDLERKEKGLKIFNQLILNKTFLLLFIRTLEANRYFSMRDRVNVASLIMVALQGKMEYCSDILKTLLAELIEKCIEGKIHPKLLFRRTESVAEKMLSSWFTFLLFKFLKECAGEPLYMLFRAIKQQVDKGPVDAVFSEARYSLSEEKLIRQSIEYKEMTVEVSMCQLYLGGGGDGTIEGGETPVKVLDCDTISQVKEKALDAIYRYYPYSHRPWRDDLDLEWRTGTSGRLILYDEDSTTRVEGGWKRLNVLAHYNVPDMAQLTLIPKQSSLYNYMSILSDNSDKSHHHNQHRNQHNQQQHHQQQHKYETLNLSKFSSASPPLSRATSPLNHDNDAGVKNFSYRRVRSPKGSSAADDTSFLHPNYNYRQARDLQSHDYNYRNSKVWHLVRQQEPDQREGEGRTNKMVSEIYLTRLLSTKLTLQKFVDDLFETIFSIAHRGSALPLAIKYMFDFLDDQALMHGITDPEVVHTWKSNSLPLRFWVNLIKNPNFVFDIHKSNIVDACLSVVAQTFMDSCSTSDHRLGKDSPSSKLLYAKDIPIYKEWVDRYYSDIKMMQPISDQDMNAMLAEESRMHTSEFNTLAALAELYSYAFKYSDQLMLALEEDEFSTKQRLAYKLEQVHNIMSSD</sequence>
<evidence type="ECO:0000256" key="17">
    <source>
        <dbReference type="SAM" id="Phobius"/>
    </source>
</evidence>
<feature type="compositionally biased region" description="Basic residues" evidence="16">
    <location>
        <begin position="1711"/>
        <end position="1720"/>
    </location>
</feature>
<dbReference type="Pfam" id="PF18020">
    <property type="entry name" value="TIG_2"/>
    <property type="match status" value="1"/>
</dbReference>
<dbReference type="FunFam" id="2.60.40.10:FF:000728">
    <property type="entry name" value="Plexin D1"/>
    <property type="match status" value="1"/>
</dbReference>
<proteinExistence type="evidence at transcript level"/>
<dbReference type="Pfam" id="PF08337">
    <property type="entry name" value="Plexin_cytopl"/>
    <property type="match status" value="1"/>
</dbReference>
<comment type="caution">
    <text evidence="14">Lacks conserved residue(s) required for the propagation of feature annotation.</text>
</comment>
<keyword evidence="9 17" id="KW-1133">Transmembrane helix</keyword>
<keyword evidence="8" id="KW-0524">Neurogenesis</keyword>
<evidence type="ECO:0000256" key="11">
    <source>
        <dbReference type="ARBA" id="ARBA00023157"/>
    </source>
</evidence>
<keyword evidence="4" id="KW-1003">Cell membrane</keyword>
<evidence type="ECO:0000256" key="13">
    <source>
        <dbReference type="ARBA" id="ARBA00023180"/>
    </source>
</evidence>
<dbReference type="Gene3D" id="2.60.40.10">
    <property type="entry name" value="Immunoglobulins"/>
    <property type="match status" value="5"/>
</dbReference>
<dbReference type="GO" id="GO:0009653">
    <property type="term" value="P:anatomical structure morphogenesis"/>
    <property type="evidence" value="ECO:0007669"/>
    <property type="project" value="UniProtKB-ARBA"/>
</dbReference>
<name>A0A6A7FPH5_9CRUS</name>
<dbReference type="PANTHER" id="PTHR22625">
    <property type="entry name" value="PLEXIN"/>
    <property type="match status" value="1"/>
</dbReference>
<feature type="compositionally biased region" description="Polar residues" evidence="16">
    <location>
        <begin position="1736"/>
        <end position="1756"/>
    </location>
</feature>
<dbReference type="InterPro" id="IPR001627">
    <property type="entry name" value="Semap_dom"/>
</dbReference>
<evidence type="ECO:0000256" key="3">
    <source>
        <dbReference type="ARBA" id="ARBA00022473"/>
    </source>
</evidence>
<dbReference type="SUPFAM" id="SSF101912">
    <property type="entry name" value="Sema domain"/>
    <property type="match status" value="1"/>
</dbReference>
<evidence type="ECO:0000256" key="6">
    <source>
        <dbReference type="ARBA" id="ARBA00022729"/>
    </source>
</evidence>
<dbReference type="Pfam" id="PF01437">
    <property type="entry name" value="PSI"/>
    <property type="match status" value="2"/>
</dbReference>
<dbReference type="InterPro" id="IPR002165">
    <property type="entry name" value="Plexin_repeat"/>
</dbReference>
<dbReference type="GO" id="GO:0030334">
    <property type="term" value="P:regulation of cell migration"/>
    <property type="evidence" value="ECO:0007669"/>
    <property type="project" value="TreeGrafter"/>
</dbReference>
<evidence type="ECO:0000256" key="14">
    <source>
        <dbReference type="PROSITE-ProRule" id="PRU00352"/>
    </source>
</evidence>
<dbReference type="SUPFAM" id="SSF81296">
    <property type="entry name" value="E set domains"/>
    <property type="match status" value="3"/>
</dbReference>
<dbReference type="Pfam" id="PF01403">
    <property type="entry name" value="Sema"/>
    <property type="match status" value="1"/>
</dbReference>
<dbReference type="InterPro" id="IPR046800">
    <property type="entry name" value="Plexin_RBD"/>
</dbReference>
<dbReference type="SUPFAM" id="SSF48350">
    <property type="entry name" value="GTPase activation domain, GAP"/>
    <property type="match status" value="1"/>
</dbReference>
<dbReference type="SMART" id="SM00429">
    <property type="entry name" value="IPT"/>
    <property type="match status" value="4"/>
</dbReference>
<dbReference type="SMART" id="SM00423">
    <property type="entry name" value="PSI"/>
    <property type="match status" value="3"/>
</dbReference>
<comment type="similarity">
    <text evidence="2">Belongs to the plexin family.</text>
</comment>
<dbReference type="InterPro" id="IPR015943">
    <property type="entry name" value="WD40/YVTN_repeat-like_dom_sf"/>
</dbReference>
<keyword evidence="10 17" id="KW-0472">Membrane</keyword>
<protein>
    <submittedName>
        <fullName evidence="19">Plexin A3-like isoform X1</fullName>
    </submittedName>
</protein>
<dbReference type="GO" id="GO:0007399">
    <property type="term" value="P:nervous system development"/>
    <property type="evidence" value="ECO:0007669"/>
    <property type="project" value="UniProtKB-KW"/>
</dbReference>
<dbReference type="Gene3D" id="3.10.20.90">
    <property type="entry name" value="Phosphatidylinositol 3-kinase Catalytic Subunit, Chain A, domain 1"/>
    <property type="match status" value="1"/>
</dbReference>
<keyword evidence="11" id="KW-1015">Disulfide bond</keyword>
<evidence type="ECO:0000256" key="4">
    <source>
        <dbReference type="ARBA" id="ARBA00022475"/>
    </source>
</evidence>
<dbReference type="FunFam" id="2.60.40.10:FF:001688">
    <property type="entry name" value="GM13016"/>
    <property type="match status" value="1"/>
</dbReference>
<dbReference type="InterPro" id="IPR031148">
    <property type="entry name" value="Plexin"/>
</dbReference>
<evidence type="ECO:0000259" key="18">
    <source>
        <dbReference type="PROSITE" id="PS51004"/>
    </source>
</evidence>
<keyword evidence="3" id="KW-0217">Developmental protein</keyword>
<organism evidence="19">
    <name type="scientific">Hirondellea gigas</name>
    <dbReference type="NCBI Taxonomy" id="1518452"/>
    <lineage>
        <taxon>Eukaryota</taxon>
        <taxon>Metazoa</taxon>
        <taxon>Ecdysozoa</taxon>
        <taxon>Arthropoda</taxon>
        <taxon>Crustacea</taxon>
        <taxon>Multicrustacea</taxon>
        <taxon>Malacostraca</taxon>
        <taxon>Eumalacostraca</taxon>
        <taxon>Peracarida</taxon>
        <taxon>Amphipoda</taxon>
        <taxon>Amphilochidea</taxon>
        <taxon>Lysianassida</taxon>
        <taxon>Lysianassidira</taxon>
        <taxon>Lysianassoidea</taxon>
        <taxon>Lysianassidae</taxon>
        <taxon>Hirondellea</taxon>
    </lineage>
</organism>
<dbReference type="GO" id="GO:0002116">
    <property type="term" value="C:semaphorin receptor complex"/>
    <property type="evidence" value="ECO:0007669"/>
    <property type="project" value="TreeGrafter"/>
</dbReference>
<dbReference type="FunFam" id="2.130.10.10:FF:000451">
    <property type="entry name" value="Plexin A4, B"/>
    <property type="match status" value="1"/>
</dbReference>
<dbReference type="SMART" id="SM00630">
    <property type="entry name" value="Sema"/>
    <property type="match status" value="1"/>
</dbReference>
<dbReference type="Pfam" id="PF17960">
    <property type="entry name" value="TIG_plexin"/>
    <property type="match status" value="1"/>
</dbReference>
<evidence type="ECO:0000256" key="8">
    <source>
        <dbReference type="ARBA" id="ARBA00022902"/>
    </source>
</evidence>
<keyword evidence="13" id="KW-0325">Glycoprotein</keyword>
<feature type="domain" description="Sema" evidence="18">
    <location>
        <begin position="81"/>
        <end position="559"/>
    </location>
</feature>
<keyword evidence="5 17" id="KW-0812">Transmembrane</keyword>
<evidence type="ECO:0000256" key="10">
    <source>
        <dbReference type="ARBA" id="ARBA00023136"/>
    </source>
</evidence>
<feature type="transmembrane region" description="Helical" evidence="17">
    <location>
        <begin position="63"/>
        <end position="84"/>
    </location>
</feature>
<dbReference type="InterPro" id="IPR013548">
    <property type="entry name" value="Plexin_cytoplasmic_RasGAP_dom"/>
</dbReference>
<keyword evidence="12" id="KW-0675">Receptor</keyword>
<dbReference type="GO" id="GO:0005886">
    <property type="term" value="C:plasma membrane"/>
    <property type="evidence" value="ECO:0007669"/>
    <property type="project" value="UniProtKB-SubCell"/>
</dbReference>
<feature type="region of interest" description="Disordered" evidence="16">
    <location>
        <begin position="1705"/>
        <end position="1766"/>
    </location>
</feature>
<reference evidence="19" key="1">
    <citation type="submission" date="2017-11" db="EMBL/GenBank/DDBJ databases">
        <title>The sensing device of the deep-sea amphipod.</title>
        <authorList>
            <person name="Kobayashi H."/>
            <person name="Nagahama T."/>
            <person name="Arai W."/>
            <person name="Sasagawa Y."/>
            <person name="Umeda M."/>
            <person name="Hayashi T."/>
            <person name="Nikaido I."/>
            <person name="Watanabe H."/>
            <person name="Oguri K."/>
            <person name="Kitazato H."/>
            <person name="Fujioka K."/>
            <person name="Kido Y."/>
            <person name="Takami H."/>
        </authorList>
    </citation>
    <scope>NUCLEOTIDE SEQUENCE</scope>
    <source>
        <tissue evidence="19">Whole body</tissue>
    </source>
</reference>
<dbReference type="SUPFAM" id="SSF103575">
    <property type="entry name" value="Plexin repeat"/>
    <property type="match status" value="2"/>
</dbReference>
<evidence type="ECO:0000256" key="1">
    <source>
        <dbReference type="ARBA" id="ARBA00004251"/>
    </source>
</evidence>
<dbReference type="CDD" id="cd00603">
    <property type="entry name" value="IPT_PCSR"/>
    <property type="match status" value="1"/>
</dbReference>
<dbReference type="PROSITE" id="PS51004">
    <property type="entry name" value="SEMA"/>
    <property type="match status" value="1"/>
</dbReference>